<dbReference type="Gene3D" id="3.90.70.10">
    <property type="entry name" value="Cysteine proteinases"/>
    <property type="match status" value="1"/>
</dbReference>
<keyword evidence="10" id="KW-0539">Nucleus</keyword>
<keyword evidence="8" id="KW-0805">Transcription regulation</keyword>
<dbReference type="InterPro" id="IPR028889">
    <property type="entry name" value="USP"/>
</dbReference>
<evidence type="ECO:0000256" key="10">
    <source>
        <dbReference type="ARBA" id="ARBA00023242"/>
    </source>
</evidence>
<dbReference type="SUPFAM" id="SSF54001">
    <property type="entry name" value="Cysteine proteinases"/>
    <property type="match status" value="1"/>
</dbReference>
<evidence type="ECO:0000256" key="4">
    <source>
        <dbReference type="ARBA" id="ARBA00022670"/>
    </source>
</evidence>
<keyword evidence="6" id="KW-0378">Hydrolase</keyword>
<dbReference type="InterPro" id="IPR018200">
    <property type="entry name" value="USP_CS"/>
</dbReference>
<feature type="compositionally biased region" description="Low complexity" evidence="11">
    <location>
        <begin position="229"/>
        <end position="245"/>
    </location>
</feature>
<dbReference type="GO" id="GO:0004843">
    <property type="term" value="F:cysteine-type deubiquitinase activity"/>
    <property type="evidence" value="ECO:0007669"/>
    <property type="project" value="UniProtKB-EC"/>
</dbReference>
<protein>
    <recommendedName>
        <fullName evidence="3">ubiquitinyl hydrolase 1</fullName>
        <ecNumber evidence="3">3.4.19.12</ecNumber>
    </recommendedName>
</protein>
<evidence type="ECO:0000259" key="12">
    <source>
        <dbReference type="PROSITE" id="PS50235"/>
    </source>
</evidence>
<feature type="compositionally biased region" description="Polar residues" evidence="11">
    <location>
        <begin position="370"/>
        <end position="387"/>
    </location>
</feature>
<feature type="region of interest" description="Disordered" evidence="11">
    <location>
        <begin position="844"/>
        <end position="864"/>
    </location>
</feature>
<dbReference type="Pfam" id="PF00443">
    <property type="entry name" value="UCH"/>
    <property type="match status" value="1"/>
</dbReference>
<feature type="compositionally biased region" description="Polar residues" evidence="11">
    <location>
        <begin position="399"/>
        <end position="435"/>
    </location>
</feature>
<evidence type="ECO:0000256" key="6">
    <source>
        <dbReference type="ARBA" id="ARBA00022801"/>
    </source>
</evidence>
<dbReference type="GO" id="GO:0006508">
    <property type="term" value="P:proteolysis"/>
    <property type="evidence" value="ECO:0007669"/>
    <property type="project" value="UniProtKB-KW"/>
</dbReference>
<dbReference type="PANTHER" id="PTHR21646:SF33">
    <property type="entry name" value="UBIQUITIN CARBOXYL-TERMINAL HYDROLASE 22"/>
    <property type="match status" value="1"/>
</dbReference>
<dbReference type="Proteomes" id="UP001295423">
    <property type="component" value="Unassembled WGS sequence"/>
</dbReference>
<dbReference type="PROSITE" id="PS00972">
    <property type="entry name" value="USP_1"/>
    <property type="match status" value="1"/>
</dbReference>
<proteinExistence type="predicted"/>
<dbReference type="EC" id="3.4.19.12" evidence="3"/>
<dbReference type="GO" id="GO:0016579">
    <property type="term" value="P:protein deubiquitination"/>
    <property type="evidence" value="ECO:0007669"/>
    <property type="project" value="InterPro"/>
</dbReference>
<dbReference type="InterPro" id="IPR050185">
    <property type="entry name" value="Ub_carboxyl-term_hydrolase"/>
</dbReference>
<evidence type="ECO:0000313" key="14">
    <source>
        <dbReference type="Proteomes" id="UP001295423"/>
    </source>
</evidence>
<dbReference type="GO" id="GO:0005634">
    <property type="term" value="C:nucleus"/>
    <property type="evidence" value="ECO:0007669"/>
    <property type="project" value="UniProtKB-SubCell"/>
</dbReference>
<organism evidence="13 14">
    <name type="scientific">Cylindrotheca closterium</name>
    <dbReference type="NCBI Taxonomy" id="2856"/>
    <lineage>
        <taxon>Eukaryota</taxon>
        <taxon>Sar</taxon>
        <taxon>Stramenopiles</taxon>
        <taxon>Ochrophyta</taxon>
        <taxon>Bacillariophyta</taxon>
        <taxon>Bacillariophyceae</taxon>
        <taxon>Bacillariophycidae</taxon>
        <taxon>Bacillariales</taxon>
        <taxon>Bacillariaceae</taxon>
        <taxon>Cylindrotheca</taxon>
    </lineage>
</organism>
<evidence type="ECO:0000256" key="5">
    <source>
        <dbReference type="ARBA" id="ARBA00022786"/>
    </source>
</evidence>
<feature type="compositionally biased region" description="Polar residues" evidence="11">
    <location>
        <begin position="850"/>
        <end position="859"/>
    </location>
</feature>
<comment type="caution">
    <text evidence="13">The sequence shown here is derived from an EMBL/GenBank/DDBJ whole genome shotgun (WGS) entry which is preliminary data.</text>
</comment>
<feature type="compositionally biased region" description="Polar residues" evidence="11">
    <location>
        <begin position="249"/>
        <end position="258"/>
    </location>
</feature>
<comment type="subcellular location">
    <subcellularLocation>
        <location evidence="2">Nucleus</location>
    </subcellularLocation>
</comment>
<dbReference type="InterPro" id="IPR001394">
    <property type="entry name" value="Peptidase_C19_UCH"/>
</dbReference>
<feature type="compositionally biased region" description="Low complexity" evidence="11">
    <location>
        <begin position="273"/>
        <end position="296"/>
    </location>
</feature>
<comment type="catalytic activity">
    <reaction evidence="1">
        <text>Thiol-dependent hydrolysis of ester, thioester, amide, peptide and isopeptide bonds formed by the C-terminal Gly of ubiquitin (a 76-residue protein attached to proteins as an intracellular targeting signal).</text>
        <dbReference type="EC" id="3.4.19.12"/>
    </reaction>
</comment>
<dbReference type="PROSITE" id="PS50235">
    <property type="entry name" value="USP_3"/>
    <property type="match status" value="1"/>
</dbReference>
<reference evidence="13" key="1">
    <citation type="submission" date="2023-08" db="EMBL/GenBank/DDBJ databases">
        <authorList>
            <person name="Audoor S."/>
            <person name="Bilcke G."/>
        </authorList>
    </citation>
    <scope>NUCLEOTIDE SEQUENCE</scope>
</reference>
<feature type="region of interest" description="Disordered" evidence="11">
    <location>
        <begin position="502"/>
        <end position="547"/>
    </location>
</feature>
<keyword evidence="9" id="KW-0804">Transcription</keyword>
<sequence length="1215" mass="134473">MRDPKIARFILEQELPPDSPTPTPKDQTSDPKQTKPKGSNLEGIKVLDQVRQLNLEACRDPHLEEYLPHLLNTQLCRTVDDRWIIANPVHSLHLASQVDESQQQQPHQQQQQQHSWKQNPVLFGDEEQRTIVLKSKGIAETWSPLDGNSAAIEEDRIVEPASAPPRFSDMTAPVGSMMTPFSPDGTISMQPMAARSAMPGIPSGVISMYVDTNQEVAQKPHMTPQQTVSSSAANSMRNASSPAAAQAMKSGSTANQINPKPLGGKNLSAIKNATSTSNDSAPSSSISPAPATQTSANPLNRRADIPWQETQKSGTQASVSAPRPSAIPVPKNTPSTEKVASANGKDNVAIGTQSVRQGKGGKGLLFAKHGSSSRAPVASSVTPQQTVKPKPDDQKPVESVQSNTATPFHVTSSSSLGTAQAQGMPSVNGQTTENASAKKAMDKSNPLQKPPSIMPTSISSAPQVRAAALQAHGLTDERFHQFRVAENAIEMVRQSIPTYGRTTITNKKKSESAKKKRKKDHESYRSAPVAGWAAPSPKVLNTRQESEWNEVRRRAPETVERWLENFRISRESYWSERRIKNPASQRGMGKRNNGSFYLPTQELCSAAGDDDQSGNSSKRKRSRALIGDELMTCLECGAIHPSPSSIAPSSKEGMLEHMLMSGHKFAVTRGKRAQVFSFGGGDFVYHAVFDQEKFRIDTMKQLPNLSWKEHKVQRSFDPFQFISTKDYGIVWRGPVATYPSLVPKEHVHATELIHRRKSLFEGRLREKWLLTKPNAMSFTASQHLLDETHRYKIDAPVGMYNLGNTCYMTVILQCLVHCDPLQQYFLRDSAHHYKASKVYRETSAEEGAQVGTTPSTENSSPKEKKESQLCLAYEMDRLFLSYYGSAMGYDVLAVIEESSHNLSCNVSEADEAYVATEITEVDKGEPLIPSSLLATIWKSEHLKHLAGYKQHDAHEFLNSFLEQMSKNIKQHRDRVVESINTARDDNCVEKILEKELDVVTRLFQGQLRSVLLCEECGTKRVQAEPFLNISLTLSEEVEGLERDSSSGGDGAKLSVQTCLDHYVRPERLADPVECPDCAKRTSTKTQHTFSKLPKILCLHLKRFDAARNKKIEEAVSFPARGLNMGPMLSHWSEVSSVLSAKNENGTKAEPRILYDLFGTANHLGNMQSGHYVSNVKVKDQWFHCNDQHVSRAGDGNGEEAVLNSEGAYILFYVRR</sequence>
<dbReference type="EMBL" id="CAKOGP040000113">
    <property type="protein sequence ID" value="CAJ1930536.1"/>
    <property type="molecule type" value="Genomic_DNA"/>
</dbReference>
<feature type="compositionally biased region" description="Polar residues" evidence="11">
    <location>
        <begin position="308"/>
        <end position="319"/>
    </location>
</feature>
<evidence type="ECO:0000256" key="8">
    <source>
        <dbReference type="ARBA" id="ARBA00023015"/>
    </source>
</evidence>
<dbReference type="PROSITE" id="PS00973">
    <property type="entry name" value="USP_2"/>
    <property type="match status" value="1"/>
</dbReference>
<dbReference type="Gene3D" id="3.30.40.10">
    <property type="entry name" value="Zinc/RING finger domain, C3HC4 (zinc finger)"/>
    <property type="match status" value="1"/>
</dbReference>
<feature type="compositionally biased region" description="Low complexity" evidence="11">
    <location>
        <begin position="102"/>
        <end position="114"/>
    </location>
</feature>
<gene>
    <name evidence="13" type="ORF">CYCCA115_LOCUS1973</name>
</gene>
<keyword evidence="5" id="KW-0833">Ubl conjugation pathway</keyword>
<feature type="domain" description="USP" evidence="12">
    <location>
        <begin position="797"/>
        <end position="1215"/>
    </location>
</feature>
<dbReference type="InterPro" id="IPR038765">
    <property type="entry name" value="Papain-like_cys_pep_sf"/>
</dbReference>
<evidence type="ECO:0000256" key="11">
    <source>
        <dbReference type="SAM" id="MobiDB-lite"/>
    </source>
</evidence>
<feature type="region of interest" description="Disordered" evidence="11">
    <location>
        <begin position="96"/>
        <end position="117"/>
    </location>
</feature>
<feature type="region of interest" description="Disordered" evidence="11">
    <location>
        <begin position="218"/>
        <end position="449"/>
    </location>
</feature>
<evidence type="ECO:0000256" key="1">
    <source>
        <dbReference type="ARBA" id="ARBA00000707"/>
    </source>
</evidence>
<evidence type="ECO:0000256" key="7">
    <source>
        <dbReference type="ARBA" id="ARBA00022807"/>
    </source>
</evidence>
<keyword evidence="14" id="KW-1185">Reference proteome</keyword>
<name>A0AAD2CFS5_9STRA</name>
<dbReference type="AlphaFoldDB" id="A0AAD2CFS5"/>
<evidence type="ECO:0000256" key="3">
    <source>
        <dbReference type="ARBA" id="ARBA00012759"/>
    </source>
</evidence>
<dbReference type="PANTHER" id="PTHR21646">
    <property type="entry name" value="UBIQUITIN CARBOXYL-TERMINAL HYDROLASE"/>
    <property type="match status" value="1"/>
</dbReference>
<dbReference type="InterPro" id="IPR013083">
    <property type="entry name" value="Znf_RING/FYVE/PHD"/>
</dbReference>
<evidence type="ECO:0000256" key="9">
    <source>
        <dbReference type="ARBA" id="ARBA00023163"/>
    </source>
</evidence>
<evidence type="ECO:0000256" key="2">
    <source>
        <dbReference type="ARBA" id="ARBA00004123"/>
    </source>
</evidence>
<evidence type="ECO:0000313" key="13">
    <source>
        <dbReference type="EMBL" id="CAJ1930536.1"/>
    </source>
</evidence>
<accession>A0AAD2CFS5</accession>
<keyword evidence="4" id="KW-0645">Protease</keyword>
<feature type="region of interest" description="Disordered" evidence="11">
    <location>
        <begin position="1"/>
        <end position="42"/>
    </location>
</feature>
<keyword evidence="7" id="KW-0788">Thiol protease</keyword>